<evidence type="ECO:0000256" key="2">
    <source>
        <dbReference type="SAM" id="MobiDB-lite"/>
    </source>
</evidence>
<dbReference type="Pfam" id="PF13343">
    <property type="entry name" value="SBP_bac_6"/>
    <property type="match status" value="1"/>
</dbReference>
<comment type="caution">
    <text evidence="4">The sequence shown here is derived from an EMBL/GenBank/DDBJ whole genome shotgun (WGS) entry which is preliminary data.</text>
</comment>
<feature type="region of interest" description="Disordered" evidence="2">
    <location>
        <begin position="27"/>
        <end position="46"/>
    </location>
</feature>
<dbReference type="PANTHER" id="PTHR30006">
    <property type="entry name" value="THIAMINE-BINDING PERIPLASMIC PROTEIN-RELATED"/>
    <property type="match status" value="1"/>
</dbReference>
<dbReference type="RefSeq" id="WP_251608389.1">
    <property type="nucleotide sequence ID" value="NZ_JAMQJY010000001.1"/>
</dbReference>
<evidence type="ECO:0000256" key="3">
    <source>
        <dbReference type="SAM" id="SignalP"/>
    </source>
</evidence>
<evidence type="ECO:0000313" key="4">
    <source>
        <dbReference type="EMBL" id="MCM2676362.1"/>
    </source>
</evidence>
<keyword evidence="5" id="KW-1185">Reference proteome</keyword>
<evidence type="ECO:0000256" key="1">
    <source>
        <dbReference type="ARBA" id="ARBA00022729"/>
    </source>
</evidence>
<sequence>MKKMNLLTIAGVSASVLLLGACGADAGATDTTTSTKTEAASSETATTPETLTVYSAGPEGLAENIQAAFEEETGIKVEMFQSTTGKILSRLEAESNNPIADVVVLASIPSMEGLKSEEKLQPYEPENADSMNPEWSDSDHYYYGYSASALGVAYNTNQVDSLDADWNEFGESEWQGRVTMPDPTSSGSAVDFLYGLTDADEKGWDIIQGWMDNDLLIAGANKESLDAVITGDKDVVVAAVDYMTYKAKESGEPVDIYYPESGTVISPRAAGIVADSSNIDAAKAYMDFLLSDTAQELVADAYILPGNEEIELSNRAVLADIPTLPFEFDGIEDKQIETLNTFLSMD</sequence>
<dbReference type="EMBL" id="JAMQJY010000001">
    <property type="protein sequence ID" value="MCM2676362.1"/>
    <property type="molecule type" value="Genomic_DNA"/>
</dbReference>
<evidence type="ECO:0000313" key="5">
    <source>
        <dbReference type="Proteomes" id="UP001203665"/>
    </source>
</evidence>
<reference evidence="4" key="1">
    <citation type="submission" date="2022-06" db="EMBL/GenBank/DDBJ databases">
        <title>Alkalicoccobacillus porphyridii sp. nov., isolated from a marine red alga, Porphyridium purpureum and reclassification of Shouchella plakortidis and Shouchella gibsonii as Alkalicoccobacillus plakortidis comb. nov. and Alkalicoccobacillus gibsonii comb. nov.</title>
        <authorList>
            <person name="Kim K.H."/>
            <person name="Lee J.K."/>
            <person name="Han D.M."/>
            <person name="Baek J.H."/>
            <person name="Jeon C.O."/>
        </authorList>
    </citation>
    <scope>NUCLEOTIDE SEQUENCE</scope>
    <source>
        <strain evidence="4">DSM 19153</strain>
    </source>
</reference>
<dbReference type="InterPro" id="IPR026045">
    <property type="entry name" value="Ferric-bd"/>
</dbReference>
<dbReference type="PROSITE" id="PS51257">
    <property type="entry name" value="PROKAR_LIPOPROTEIN"/>
    <property type="match status" value="1"/>
</dbReference>
<dbReference type="PANTHER" id="PTHR30006:SF2">
    <property type="entry name" value="ABC TRANSPORTER SUBSTRATE-BINDING PROTEIN"/>
    <property type="match status" value="1"/>
</dbReference>
<protein>
    <submittedName>
        <fullName evidence="4">ABC transporter substrate-binding protein</fullName>
    </submittedName>
</protein>
<dbReference type="Gene3D" id="3.40.190.10">
    <property type="entry name" value="Periplasmic binding protein-like II"/>
    <property type="match status" value="2"/>
</dbReference>
<dbReference type="SUPFAM" id="SSF53850">
    <property type="entry name" value="Periplasmic binding protein-like II"/>
    <property type="match status" value="1"/>
</dbReference>
<proteinExistence type="predicted"/>
<feature type="chain" id="PRO_5045838594" evidence="3">
    <location>
        <begin position="27"/>
        <end position="346"/>
    </location>
</feature>
<accession>A0ABT0XMB6</accession>
<dbReference type="CDD" id="cd13547">
    <property type="entry name" value="PBP2_Fbp_like_2"/>
    <property type="match status" value="1"/>
</dbReference>
<feature type="signal peptide" evidence="3">
    <location>
        <begin position="1"/>
        <end position="26"/>
    </location>
</feature>
<dbReference type="PIRSF" id="PIRSF002825">
    <property type="entry name" value="CfbpA"/>
    <property type="match status" value="1"/>
</dbReference>
<name>A0ABT0XMB6_9BACI</name>
<gene>
    <name evidence="4" type="ORF">NDM98_13250</name>
</gene>
<organism evidence="4 5">
    <name type="scientific">Alkalicoccobacillus plakortidis</name>
    <dbReference type="NCBI Taxonomy" id="444060"/>
    <lineage>
        <taxon>Bacteria</taxon>
        <taxon>Bacillati</taxon>
        <taxon>Bacillota</taxon>
        <taxon>Bacilli</taxon>
        <taxon>Bacillales</taxon>
        <taxon>Bacillaceae</taxon>
        <taxon>Alkalicoccobacillus</taxon>
    </lineage>
</organism>
<keyword evidence="1 3" id="KW-0732">Signal</keyword>
<dbReference type="Proteomes" id="UP001203665">
    <property type="component" value="Unassembled WGS sequence"/>
</dbReference>